<feature type="region of interest" description="Disordered" evidence="4">
    <location>
        <begin position="567"/>
        <end position="586"/>
    </location>
</feature>
<feature type="compositionally biased region" description="Polar residues" evidence="4">
    <location>
        <begin position="750"/>
        <end position="759"/>
    </location>
</feature>
<dbReference type="InterPro" id="IPR050576">
    <property type="entry name" value="Cilia_flagella_integrity"/>
</dbReference>
<feature type="compositionally biased region" description="Polar residues" evidence="4">
    <location>
        <begin position="1030"/>
        <end position="1044"/>
    </location>
</feature>
<dbReference type="Gene3D" id="1.20.5.340">
    <property type="match status" value="1"/>
</dbReference>
<dbReference type="EMBL" id="SJOL01010838">
    <property type="protein sequence ID" value="TGZ50389.1"/>
    <property type="molecule type" value="Genomic_DNA"/>
</dbReference>
<organism evidence="5 6">
    <name type="scientific">Opisthorchis felineus</name>
    <dbReference type="NCBI Taxonomy" id="147828"/>
    <lineage>
        <taxon>Eukaryota</taxon>
        <taxon>Metazoa</taxon>
        <taxon>Spiralia</taxon>
        <taxon>Lophotrochozoa</taxon>
        <taxon>Platyhelminthes</taxon>
        <taxon>Trematoda</taxon>
        <taxon>Digenea</taxon>
        <taxon>Opisthorchiida</taxon>
        <taxon>Opisthorchiata</taxon>
        <taxon>Opisthorchiidae</taxon>
        <taxon>Opisthorchis</taxon>
    </lineage>
</organism>
<feature type="coiled-coil region" evidence="3">
    <location>
        <begin position="267"/>
        <end position="301"/>
    </location>
</feature>
<feature type="compositionally biased region" description="Polar residues" evidence="4">
    <location>
        <begin position="574"/>
        <end position="586"/>
    </location>
</feature>
<feature type="region of interest" description="Disordered" evidence="4">
    <location>
        <begin position="2217"/>
        <end position="2280"/>
    </location>
</feature>
<evidence type="ECO:0000313" key="6">
    <source>
        <dbReference type="Proteomes" id="UP000308267"/>
    </source>
</evidence>
<feature type="coiled-coil region" evidence="3">
    <location>
        <begin position="1253"/>
        <end position="1294"/>
    </location>
</feature>
<dbReference type="PROSITE" id="PS51450">
    <property type="entry name" value="LRR"/>
    <property type="match status" value="4"/>
</dbReference>
<feature type="compositionally biased region" description="Basic and acidic residues" evidence="4">
    <location>
        <begin position="1120"/>
        <end position="1132"/>
    </location>
</feature>
<keyword evidence="2" id="KW-0677">Repeat</keyword>
<evidence type="ECO:0000256" key="4">
    <source>
        <dbReference type="SAM" id="MobiDB-lite"/>
    </source>
</evidence>
<feature type="compositionally biased region" description="Low complexity" evidence="4">
    <location>
        <begin position="687"/>
        <end position="707"/>
    </location>
</feature>
<feature type="region of interest" description="Disordered" evidence="4">
    <location>
        <begin position="680"/>
        <end position="707"/>
    </location>
</feature>
<dbReference type="OrthoDB" id="433501at2759"/>
<protein>
    <recommendedName>
        <fullName evidence="7">Centriolin</fullName>
    </recommendedName>
</protein>
<dbReference type="SMART" id="SM00365">
    <property type="entry name" value="LRR_SD22"/>
    <property type="match status" value="3"/>
</dbReference>
<feature type="region of interest" description="Disordered" evidence="4">
    <location>
        <begin position="624"/>
        <end position="656"/>
    </location>
</feature>
<dbReference type="Pfam" id="PF12799">
    <property type="entry name" value="LRR_4"/>
    <property type="match status" value="1"/>
</dbReference>
<dbReference type="SMART" id="SM00369">
    <property type="entry name" value="LRR_TYP"/>
    <property type="match status" value="4"/>
</dbReference>
<feature type="compositionally biased region" description="Polar residues" evidence="4">
    <location>
        <begin position="943"/>
        <end position="975"/>
    </location>
</feature>
<name>A0A4S2KQP4_OPIFE</name>
<feature type="region of interest" description="Disordered" evidence="4">
    <location>
        <begin position="941"/>
        <end position="1055"/>
    </location>
</feature>
<feature type="compositionally biased region" description="Polar residues" evidence="4">
    <location>
        <begin position="2217"/>
        <end position="2252"/>
    </location>
</feature>
<evidence type="ECO:0000256" key="1">
    <source>
        <dbReference type="ARBA" id="ARBA00022614"/>
    </source>
</evidence>
<dbReference type="InterPro" id="IPR025875">
    <property type="entry name" value="Leu-rich_rpt_4"/>
</dbReference>
<dbReference type="SUPFAM" id="SSF52058">
    <property type="entry name" value="L domain-like"/>
    <property type="match status" value="1"/>
</dbReference>
<gene>
    <name evidence="5" type="ORF">CRM22_010790</name>
</gene>
<dbReference type="Gene3D" id="3.80.10.10">
    <property type="entry name" value="Ribonuclease Inhibitor"/>
    <property type="match status" value="1"/>
</dbReference>
<feature type="compositionally biased region" description="Polar residues" evidence="4">
    <location>
        <begin position="1002"/>
        <end position="1011"/>
    </location>
</feature>
<feature type="region of interest" description="Disordered" evidence="4">
    <location>
        <begin position="1644"/>
        <end position="1666"/>
    </location>
</feature>
<evidence type="ECO:0000313" key="5">
    <source>
        <dbReference type="EMBL" id="TGZ50389.1"/>
    </source>
</evidence>
<dbReference type="STRING" id="147828.A0A4S2KQP4"/>
<evidence type="ECO:0008006" key="7">
    <source>
        <dbReference type="Google" id="ProtNLM"/>
    </source>
</evidence>
<feature type="compositionally biased region" description="Basic and acidic residues" evidence="4">
    <location>
        <begin position="369"/>
        <end position="380"/>
    </location>
</feature>
<feature type="region of interest" description="Disordered" evidence="4">
    <location>
        <begin position="1115"/>
        <end position="1155"/>
    </location>
</feature>
<reference evidence="5 6" key="1">
    <citation type="journal article" date="2019" name="BMC Genomics">
        <title>New insights from Opisthorchis felineus genome: update on genomics of the epidemiologically important liver flukes.</title>
        <authorList>
            <person name="Ershov N.I."/>
            <person name="Mordvinov V.A."/>
            <person name="Prokhortchouk E.B."/>
            <person name="Pakharukova M.Y."/>
            <person name="Gunbin K.V."/>
            <person name="Ustyantsev K."/>
            <person name="Genaev M.A."/>
            <person name="Blinov A.G."/>
            <person name="Mazur A."/>
            <person name="Boulygina E."/>
            <person name="Tsygankova S."/>
            <person name="Khrameeva E."/>
            <person name="Chekanov N."/>
            <person name="Fan G."/>
            <person name="Xiao A."/>
            <person name="Zhang H."/>
            <person name="Xu X."/>
            <person name="Yang H."/>
            <person name="Solovyev V."/>
            <person name="Lee S.M."/>
            <person name="Liu X."/>
            <person name="Afonnikov D.A."/>
            <person name="Skryabin K.G."/>
        </authorList>
    </citation>
    <scope>NUCLEOTIDE SEQUENCE [LARGE SCALE GENOMIC DNA]</scope>
    <source>
        <strain evidence="5">AK-0245</strain>
        <tissue evidence="5">Whole organism</tissue>
    </source>
</reference>
<dbReference type="PANTHER" id="PTHR45973">
    <property type="entry name" value="PROTEIN PHOSPHATASE 1 REGULATORY SUBUNIT SDS22-RELATED"/>
    <property type="match status" value="1"/>
</dbReference>
<feature type="region of interest" description="Disordered" evidence="4">
    <location>
        <begin position="732"/>
        <end position="888"/>
    </location>
</feature>
<feature type="coiled-coil region" evidence="3">
    <location>
        <begin position="1388"/>
        <end position="1468"/>
    </location>
</feature>
<dbReference type="InterPro" id="IPR003591">
    <property type="entry name" value="Leu-rich_rpt_typical-subtyp"/>
</dbReference>
<feature type="compositionally biased region" description="Basic residues" evidence="4">
    <location>
        <begin position="992"/>
        <end position="1001"/>
    </location>
</feature>
<proteinExistence type="predicted"/>
<keyword evidence="3" id="KW-0175">Coiled coil</keyword>
<dbReference type="Proteomes" id="UP000308267">
    <property type="component" value="Unassembled WGS sequence"/>
</dbReference>
<feature type="compositionally biased region" description="Basic residues" evidence="4">
    <location>
        <begin position="1136"/>
        <end position="1146"/>
    </location>
</feature>
<feature type="region of interest" description="Disordered" evidence="4">
    <location>
        <begin position="1070"/>
        <end position="1097"/>
    </location>
</feature>
<feature type="compositionally biased region" description="Polar residues" evidence="4">
    <location>
        <begin position="774"/>
        <end position="788"/>
    </location>
</feature>
<dbReference type="PANTHER" id="PTHR45973:SF36">
    <property type="entry name" value="CENTRIOLIN"/>
    <property type="match status" value="1"/>
</dbReference>
<comment type="caution">
    <text evidence="5">The sequence shown here is derived from an EMBL/GenBank/DDBJ whole genome shotgun (WGS) entry which is preliminary data.</text>
</comment>
<feature type="compositionally biased region" description="Polar residues" evidence="4">
    <location>
        <begin position="2074"/>
        <end position="2086"/>
    </location>
</feature>
<accession>A0A4S2KQP4</accession>
<evidence type="ECO:0000256" key="3">
    <source>
        <dbReference type="SAM" id="Coils"/>
    </source>
</evidence>
<feature type="compositionally biased region" description="Basic and acidic residues" evidence="4">
    <location>
        <begin position="854"/>
        <end position="863"/>
    </location>
</feature>
<keyword evidence="1" id="KW-0433">Leucine-rich repeat</keyword>
<keyword evidence="6" id="KW-1185">Reference proteome</keyword>
<dbReference type="InterPro" id="IPR001611">
    <property type="entry name" value="Leu-rich_rpt"/>
</dbReference>
<feature type="region of interest" description="Disordered" evidence="4">
    <location>
        <begin position="2074"/>
        <end position="2094"/>
    </location>
</feature>
<feature type="compositionally biased region" description="Basic and acidic residues" evidence="4">
    <location>
        <begin position="809"/>
        <end position="832"/>
    </location>
</feature>
<dbReference type="InterPro" id="IPR032675">
    <property type="entry name" value="LRR_dom_sf"/>
</dbReference>
<feature type="region of interest" description="Disordered" evidence="4">
    <location>
        <begin position="361"/>
        <end position="387"/>
    </location>
</feature>
<sequence>MDSRCSLQESCSAIYMTENLIKKYAGENPYFCTKLSISGKGRQYKIRVIENLKLVQNLYKLNLSHNCISKISNLECLSHLTHLDLAHNLISSMDGLQTLTGLLTLNLRGNQISSIPFWIKQCLVSLKTLNLADNRINSLHQLLRLRGLDSLTSLSFHGNPAVEDLVMTASSDNNSESELSRQLDAQIQQDSRSLIYRLFTLFHLRTLARLDGEPVKPEEIRKAIERFSQVETDHMLRKLQQRETDLDKLERANLELVRGLDTQYRMARAAQADQEMHLSKINRLEQELQAKDAMLASQTDELARACLKHYELEQELAFHKIDNKFAQFLLGPRPQVNQSDLQKVEATGDHPYVGRCRTRWAPQGQTSVTEEKAAEEERHTGGPLQSLFKPASLDSHLMRAGSGCAQRVVIRPNNLLPSPKFFSSLDMPRPDVELAVNRFQVAGRPNSLPLRPMATDSGIAVSIASPAPVERPQISSPTGNLSSSLEEVERLTKSIVERATLAPLSPQTERTRQLTEKALSELKSHIINSIRGPTNSTETTSTATSPDFKLLSRIARLESELSVARGHRPVGLPQNGNVSPTKSHLSNTKLGQTHAVTSPPSGFKTVPAPDSLLLPTRPSVLKVHQRDSTEEPSPSIPFTTPLGDGSDPVRSYGTHPADVPVALPVVDRNVDPSRELISQSTFVSQNSPSMHYSASSSTPSSRTTGTGRSIETAQYKSDVCVAGALTQRVQSATDKGDAWIGSRQPASDRGAQTASCMKQRNSESRQPGVGDTLPANSASQTSLASTENNEAEDDHMEPRSTMHRRQRNPHAEDSTRYPDYDDGYSDRRDAMTRMHRSNAYSRSKHRPPEVTSADEEKLTEVRRSANQARDSLTRTSASGTSGYGGGISKHRRKLLRSLSTTKAPKQRPPQCWRNRTVDSTDGCTMGAQAGQLLDMVDDPVRSRSYNRTGAPNDVVSSRGTVRSIGDTLTNVTRPSPNGDDEDNSFDAPPSPKHSRPHRLRSHGQTQRQQSGSRHRRLLPSTSEPDEPLDWTSTQRNYRNNTGSRDGTPYFDHWPSDPAEYDRNEYISRTKAHSRHLSSTRESRNNPAPSGHPYEPVRRSLPCHITDWNAMRPRLPSARGRSLEGHRHSHSPEPRTLSRHRSPHSRRMNNVYDHDPPSVETAALQNLTNELLELRHGLKRTREANSGKLELALRQISLLELELQRQRCMQHDAHNIRERQAERSRWEKRLTATLSELKQCQANIGQLRGQMDQMLEVNAQSSRSQAQLDRQQEELEQAQAALDKQREEIARVNILLSNLLGINPADVSQGDLQQIQAGLVELNRQVQLDAGPGCHPNAVRRTQSMHTGLNGPKERPSNVAPNMFPASGAGLTRAVSGQFYCTVPEHHYLEDCLEQLQSQMAELELTQGEQQKKLRHATKAKRKLEKQVEYHSAEVDRLNAEAAARQEELTKTSEDLKRLLDEKDDTQRQQQRQLMTMASELSTVENTIAGRRSDLAKLEDLVRTTETELRTQQAQLKDTAAKFAEAKSEQERASTQLANVNAELSKTKEQLSQYQADLVRSKAEVEQTDAERRKLQSKVEQLERNIQTKENELHRLSSCVNEAQTKLSRLDGDIVSGEQRLQNQQRLLAEQKINVEEQQAELRQLSRQVTEEQSKLSALNRQADERRMELERLKTENSRESENGAANARELTTQIAAKQRELSEVQITVNTLSNEKMTLTQALESLKSERDRILSELEAKQQSSTELETALNKRRRELETVTDRVRSEEDRVKELTSQQHDLTNQLEQLRAQVRTETEALRGQDLARMKKTTELENTRSDADRELADLERLSSRQKSVGTDLRQLIQQRDLVKKQLERLQQKVRELERRKVELLDSISEAKLELHRVRTDSEAESNSLERIRHRFKADRDEFEQLSQRLDEKRSEVDRLQTRLSVSETAMDTFEQGMTEQRRQRIELTGELTKLGEAVYTGRLAIQSTNEERESSEYALQETLGQLDRAKEELRNVRDRKRTEQAEVENRLVSSRKQLQKATDELAKKRAQLAELEDKYKETETRLSNLGRTEAKCIELEQALAQQRNDKQSNNAGSQEKPADPEVLARSLAETKSALIAAQRDCKRAKRRSAKELAELERIAEEQCGRAGDLTEQLALVKRQYAQLKGQISTYGMLMDEIITIASQTELDEHGKRLEAALAAVRAELDQHPLHCLFNEAASSGLAGQTHRTVSLRQDLQQPSASTQLPRSFISSDSQPQPTSAGLYKPRRNHRATAIPEMDESTPGTANNTYRTANTTTTSGLGSSCLHASGTLLDTNGTVPVASDVSSPDDRAPLNRAALTESDWKRKISDRVAQQRQQAAAEWAESDSQFRALRCQVDDVRDRLEHRGMRRSHTAKQMTEPFLHDETTDDRKKAAACLLHYRVDQIRQGQLLTRTNNSFILRTATPSYLYLERIPQYFAILQSSGDVHKAHQKKIGESATT</sequence>
<evidence type="ECO:0000256" key="2">
    <source>
        <dbReference type="ARBA" id="ARBA00022737"/>
    </source>
</evidence>